<dbReference type="InterPro" id="IPR004045">
    <property type="entry name" value="Glutathione_S-Trfase_N"/>
</dbReference>
<dbReference type="Gene3D" id="3.40.30.10">
    <property type="entry name" value="Glutaredoxin"/>
    <property type="match status" value="1"/>
</dbReference>
<evidence type="ECO:0000259" key="1">
    <source>
        <dbReference type="PROSITE" id="PS50404"/>
    </source>
</evidence>
<keyword evidence="4" id="KW-1185">Reference proteome</keyword>
<dbReference type="PROSITE" id="PS50404">
    <property type="entry name" value="GST_NTER"/>
    <property type="match status" value="1"/>
</dbReference>
<dbReference type="Pfam" id="PF02798">
    <property type="entry name" value="GST_N"/>
    <property type="match status" value="1"/>
</dbReference>
<dbReference type="PANTHER" id="PTHR44750">
    <property type="entry name" value="GLUTATHIONE S-TRANSFERASE T1-RELATED"/>
    <property type="match status" value="1"/>
</dbReference>
<dbReference type="OrthoDB" id="422574at2759"/>
<gene>
    <name evidence="3" type="ORF">KFL_000290250</name>
</gene>
<dbReference type="GO" id="GO:0016740">
    <property type="term" value="F:transferase activity"/>
    <property type="evidence" value="ECO:0007669"/>
    <property type="project" value="UniProtKB-KW"/>
</dbReference>
<dbReference type="SFLD" id="SFLDS00019">
    <property type="entry name" value="Glutathione_Transferase_(cytos"/>
    <property type="match status" value="1"/>
</dbReference>
<dbReference type="InterPro" id="IPR010987">
    <property type="entry name" value="Glutathione-S-Trfase_C-like"/>
</dbReference>
<evidence type="ECO:0000313" key="3">
    <source>
        <dbReference type="EMBL" id="GAQ79375.1"/>
    </source>
</evidence>
<evidence type="ECO:0000259" key="2">
    <source>
        <dbReference type="PROSITE" id="PS50405"/>
    </source>
</evidence>
<dbReference type="SUPFAM" id="SSF52833">
    <property type="entry name" value="Thioredoxin-like"/>
    <property type="match status" value="1"/>
</dbReference>
<proteinExistence type="predicted"/>
<sequence length="238" mass="26910">MLKVYGDIFSQPTRAILIFCKANGLEHEFVSVRIDKLAHVKPEFAEINPLKKLPAIDDDGFKLPESHAIMRYLAATRAGVEDHWYPKEPHERAQIDAVLDWHHLNIRKGSMETVFNAFLAANRGLTPDLHILKKGRQTLKNALRDLEKVWLRDPGPFVLGRSEPSIADLSIVCELMQLEVLDAKEREGFLNPCPRVRALMAAVEKATSPYFTEVHTMIRKLGKVAQAKREEQAAGSKL</sequence>
<name>A0A1Y1HL89_KLENI</name>
<dbReference type="EMBL" id="DF236978">
    <property type="protein sequence ID" value="GAQ79375.1"/>
    <property type="molecule type" value="Genomic_DNA"/>
</dbReference>
<dbReference type="SFLD" id="SFLDG00358">
    <property type="entry name" value="Main_(cytGST)"/>
    <property type="match status" value="1"/>
</dbReference>
<dbReference type="InterPro" id="IPR036249">
    <property type="entry name" value="Thioredoxin-like_sf"/>
</dbReference>
<dbReference type="STRING" id="105231.A0A1Y1HL89"/>
<dbReference type="SUPFAM" id="SSF47616">
    <property type="entry name" value="GST C-terminal domain-like"/>
    <property type="match status" value="1"/>
</dbReference>
<protein>
    <submittedName>
        <fullName evidence="3">Glutathione transferase</fullName>
    </submittedName>
</protein>
<dbReference type="Gene3D" id="1.20.1050.10">
    <property type="match status" value="1"/>
</dbReference>
<evidence type="ECO:0000313" key="4">
    <source>
        <dbReference type="Proteomes" id="UP000054558"/>
    </source>
</evidence>
<dbReference type="OMA" id="CQYRVDE"/>
<keyword evidence="3" id="KW-0808">Transferase</keyword>
<reference evidence="3 4" key="1">
    <citation type="journal article" date="2014" name="Nat. Commun.">
        <title>Klebsormidium flaccidum genome reveals primary factors for plant terrestrial adaptation.</title>
        <authorList>
            <person name="Hori K."/>
            <person name="Maruyama F."/>
            <person name="Fujisawa T."/>
            <person name="Togashi T."/>
            <person name="Yamamoto N."/>
            <person name="Seo M."/>
            <person name="Sato S."/>
            <person name="Yamada T."/>
            <person name="Mori H."/>
            <person name="Tajima N."/>
            <person name="Moriyama T."/>
            <person name="Ikeuchi M."/>
            <person name="Watanabe M."/>
            <person name="Wada H."/>
            <person name="Kobayashi K."/>
            <person name="Saito M."/>
            <person name="Masuda T."/>
            <person name="Sasaki-Sekimoto Y."/>
            <person name="Mashiguchi K."/>
            <person name="Awai K."/>
            <person name="Shimojima M."/>
            <person name="Masuda S."/>
            <person name="Iwai M."/>
            <person name="Nobusawa T."/>
            <person name="Narise T."/>
            <person name="Kondo S."/>
            <person name="Saito H."/>
            <person name="Sato R."/>
            <person name="Murakawa M."/>
            <person name="Ihara Y."/>
            <person name="Oshima-Yamada Y."/>
            <person name="Ohtaka K."/>
            <person name="Satoh M."/>
            <person name="Sonobe K."/>
            <person name="Ishii M."/>
            <person name="Ohtani R."/>
            <person name="Kanamori-Sato M."/>
            <person name="Honoki R."/>
            <person name="Miyazaki D."/>
            <person name="Mochizuki H."/>
            <person name="Umetsu J."/>
            <person name="Higashi K."/>
            <person name="Shibata D."/>
            <person name="Kamiya Y."/>
            <person name="Sato N."/>
            <person name="Nakamura Y."/>
            <person name="Tabata S."/>
            <person name="Ida S."/>
            <person name="Kurokawa K."/>
            <person name="Ohta H."/>
        </authorList>
    </citation>
    <scope>NUCLEOTIDE SEQUENCE [LARGE SCALE GENOMIC DNA]</scope>
    <source>
        <strain evidence="3 4">NIES-2285</strain>
    </source>
</reference>
<dbReference type="InterPro" id="IPR040079">
    <property type="entry name" value="Glutathione_S-Trfase"/>
</dbReference>
<dbReference type="PANTHER" id="PTHR44750:SF1">
    <property type="entry name" value="GLUTATHIONE S-TRANSFERASE T1-RELATED"/>
    <property type="match status" value="1"/>
</dbReference>
<feature type="domain" description="GST C-terminal" evidence="2">
    <location>
        <begin position="88"/>
        <end position="224"/>
    </location>
</feature>
<dbReference type="Proteomes" id="UP000054558">
    <property type="component" value="Unassembled WGS sequence"/>
</dbReference>
<dbReference type="AlphaFoldDB" id="A0A1Y1HL89"/>
<accession>A0A1Y1HL89</accession>
<feature type="domain" description="GST N-terminal" evidence="1">
    <location>
        <begin position="1"/>
        <end position="81"/>
    </location>
</feature>
<organism evidence="3 4">
    <name type="scientific">Klebsormidium nitens</name>
    <name type="common">Green alga</name>
    <name type="synonym">Ulothrix nitens</name>
    <dbReference type="NCBI Taxonomy" id="105231"/>
    <lineage>
        <taxon>Eukaryota</taxon>
        <taxon>Viridiplantae</taxon>
        <taxon>Streptophyta</taxon>
        <taxon>Klebsormidiophyceae</taxon>
        <taxon>Klebsormidiales</taxon>
        <taxon>Klebsormidiaceae</taxon>
        <taxon>Klebsormidium</taxon>
    </lineage>
</organism>
<dbReference type="InterPro" id="IPR043377">
    <property type="entry name" value="GSTT1/2/3"/>
</dbReference>
<dbReference type="PROSITE" id="PS50405">
    <property type="entry name" value="GST_CTER"/>
    <property type="match status" value="1"/>
</dbReference>
<dbReference type="InterPro" id="IPR036282">
    <property type="entry name" value="Glutathione-S-Trfase_C_sf"/>
</dbReference>